<evidence type="ECO:0000313" key="2">
    <source>
        <dbReference type="Proteomes" id="UP001208540"/>
    </source>
</evidence>
<evidence type="ECO:0000313" key="1">
    <source>
        <dbReference type="EMBL" id="MCW7528784.1"/>
    </source>
</evidence>
<protein>
    <submittedName>
        <fullName evidence="1">Uncharacterized protein</fullName>
    </submittedName>
</protein>
<proteinExistence type="predicted"/>
<dbReference type="Proteomes" id="UP001208540">
    <property type="component" value="Unassembled WGS sequence"/>
</dbReference>
<dbReference type="EMBL" id="JAMQPL010000001">
    <property type="protein sequence ID" value="MCW7528784.1"/>
    <property type="molecule type" value="Genomic_DNA"/>
</dbReference>
<dbReference type="AlphaFoldDB" id="A0AAW5VJL4"/>
<dbReference type="RefSeq" id="WP_265350302.1">
    <property type="nucleotide sequence ID" value="NZ_JAMQPL010000001.1"/>
</dbReference>
<organism evidence="1 2">
    <name type="scientific">Leptospira soteropolitanensis</name>
    <dbReference type="NCBI Taxonomy" id="2950025"/>
    <lineage>
        <taxon>Bacteria</taxon>
        <taxon>Pseudomonadati</taxon>
        <taxon>Spirochaetota</taxon>
        <taxon>Spirochaetia</taxon>
        <taxon>Leptospirales</taxon>
        <taxon>Leptospiraceae</taxon>
        <taxon>Leptospira</taxon>
    </lineage>
</organism>
<reference evidence="1" key="1">
    <citation type="submission" date="2022-06" db="EMBL/GenBank/DDBJ databases">
        <title>Leptospira isolates from biofilms formed at urban environments.</title>
        <authorList>
            <person name="Ribeiro P.S."/>
            <person name="Sousa T."/>
            <person name="Carvalho N."/>
            <person name="Aburjaile F."/>
            <person name="Neves F."/>
            <person name="Oliveira D."/>
            <person name="Blanco L."/>
            <person name="Lima J."/>
            <person name="Costa F."/>
            <person name="Brenig B."/>
            <person name="Soares S."/>
            <person name="Ramos R."/>
            <person name="Goes-Neto A."/>
            <person name="Matiuzzi M."/>
            <person name="Azevedo V."/>
            <person name="Ristow P."/>
        </authorList>
    </citation>
    <scope>NUCLEOTIDE SEQUENCE</scope>
    <source>
        <strain evidence="1">VSF20</strain>
    </source>
</reference>
<sequence length="68" mass="8281">MFIKNPDFYGKVFYFGNFFIRKNFGISELNTKVKCMEFDSEDVYIEKKYKIIYSLYRRGNSLCLKYSE</sequence>
<name>A0AAW5VJL4_9LEPT</name>
<accession>A0AAW5VJL4</accession>
<comment type="caution">
    <text evidence="1">The sequence shown here is derived from an EMBL/GenBank/DDBJ whole genome shotgun (WGS) entry which is preliminary data.</text>
</comment>
<gene>
    <name evidence="1" type="ORF">ND862_01040</name>
</gene>